<reference evidence="1 2" key="1">
    <citation type="submission" date="2013-11" db="EMBL/GenBank/DDBJ databases">
        <title>Opisthorchis viverrini - life in the bile duct.</title>
        <authorList>
            <person name="Young N.D."/>
            <person name="Nagarajan N."/>
            <person name="Lin S.J."/>
            <person name="Korhonen P.K."/>
            <person name="Jex A.R."/>
            <person name="Hall R.S."/>
            <person name="Safavi-Hemami H."/>
            <person name="Kaewkong W."/>
            <person name="Bertrand D."/>
            <person name="Gao S."/>
            <person name="Seet Q."/>
            <person name="Wongkham S."/>
            <person name="Teh B.T."/>
            <person name="Wongkham C."/>
            <person name="Intapan P.M."/>
            <person name="Maleewong W."/>
            <person name="Yang X."/>
            <person name="Hu M."/>
            <person name="Wang Z."/>
            <person name="Hofmann A."/>
            <person name="Sternberg P.W."/>
            <person name="Tan P."/>
            <person name="Wang J."/>
            <person name="Gasser R.B."/>
        </authorList>
    </citation>
    <scope>NUCLEOTIDE SEQUENCE [LARGE SCALE GENOMIC DNA]</scope>
</reference>
<evidence type="ECO:0000313" key="2">
    <source>
        <dbReference type="Proteomes" id="UP000054324"/>
    </source>
</evidence>
<dbReference type="EMBL" id="KL596711">
    <property type="protein sequence ID" value="KER27911.1"/>
    <property type="molecule type" value="Genomic_DNA"/>
</dbReference>
<protein>
    <submittedName>
        <fullName evidence="1">Uncharacterized protein</fullName>
    </submittedName>
</protein>
<name>A0A074ZLE4_OPIVI</name>
<dbReference type="AlphaFoldDB" id="A0A074ZLE4"/>
<sequence>MITPGVTSSMFNYTGRNGLIAQLMALEHRIYRLQFVATISRTNRTCHRLQCLAIPPMLSYFPVIETAAAGTNVLMMKSKVSTQWSPCPRGASIVT</sequence>
<dbReference type="Proteomes" id="UP000054324">
    <property type="component" value="Unassembled WGS sequence"/>
</dbReference>
<dbReference type="CTD" id="20319299"/>
<organism evidence="1 2">
    <name type="scientific">Opisthorchis viverrini</name>
    <name type="common">Southeast Asian liver fluke</name>
    <dbReference type="NCBI Taxonomy" id="6198"/>
    <lineage>
        <taxon>Eukaryota</taxon>
        <taxon>Metazoa</taxon>
        <taxon>Spiralia</taxon>
        <taxon>Lophotrochozoa</taxon>
        <taxon>Platyhelminthes</taxon>
        <taxon>Trematoda</taxon>
        <taxon>Digenea</taxon>
        <taxon>Opisthorchiida</taxon>
        <taxon>Opisthorchiata</taxon>
        <taxon>Opisthorchiidae</taxon>
        <taxon>Opisthorchis</taxon>
    </lineage>
</organism>
<dbReference type="RefSeq" id="XP_009168305.1">
    <property type="nucleotide sequence ID" value="XM_009170041.1"/>
</dbReference>
<accession>A0A074ZLE4</accession>
<dbReference type="KEGG" id="ovi:T265_05117"/>
<keyword evidence="2" id="KW-1185">Reference proteome</keyword>
<dbReference type="GeneID" id="20319299"/>
<evidence type="ECO:0000313" key="1">
    <source>
        <dbReference type="EMBL" id="KER27911.1"/>
    </source>
</evidence>
<proteinExistence type="predicted"/>
<gene>
    <name evidence="1" type="ORF">T265_05117</name>
</gene>